<evidence type="ECO:0000313" key="7">
    <source>
        <dbReference type="RefSeq" id="XP_013180760.1"/>
    </source>
</evidence>
<evidence type="ECO:0000259" key="3">
    <source>
        <dbReference type="PROSITE" id="PS50405"/>
    </source>
</evidence>
<dbReference type="CDD" id="cd03177">
    <property type="entry name" value="GST_C_Delta_Epsilon"/>
    <property type="match status" value="1"/>
</dbReference>
<reference evidence="4 5" key="1">
    <citation type="submission" date="2025-04" db="UniProtKB">
        <authorList>
            <consortium name="RefSeq"/>
        </authorList>
    </citation>
    <scope>IDENTIFICATION</scope>
</reference>
<evidence type="ECO:0000259" key="2">
    <source>
        <dbReference type="PROSITE" id="PS50404"/>
    </source>
</evidence>
<organism evidence="7">
    <name type="scientific">Papilio xuthus</name>
    <name type="common">Asian swallowtail butterfly</name>
    <dbReference type="NCBI Taxonomy" id="66420"/>
    <lineage>
        <taxon>Eukaryota</taxon>
        <taxon>Metazoa</taxon>
        <taxon>Ecdysozoa</taxon>
        <taxon>Arthropoda</taxon>
        <taxon>Hexapoda</taxon>
        <taxon>Insecta</taxon>
        <taxon>Pterygota</taxon>
        <taxon>Neoptera</taxon>
        <taxon>Endopterygota</taxon>
        <taxon>Lepidoptera</taxon>
        <taxon>Glossata</taxon>
        <taxon>Ditrysia</taxon>
        <taxon>Papilionoidea</taxon>
        <taxon>Papilionidae</taxon>
        <taxon>Papilioninae</taxon>
        <taxon>Papilio</taxon>
    </lineage>
</organism>
<dbReference type="GO" id="GO:0006749">
    <property type="term" value="P:glutathione metabolic process"/>
    <property type="evidence" value="ECO:0007669"/>
    <property type="project" value="TreeGrafter"/>
</dbReference>
<dbReference type="PANTHER" id="PTHR43969:SF9">
    <property type="entry name" value="GLUTATHIONE S TRANSFERASE D10, ISOFORM A-RELATED"/>
    <property type="match status" value="1"/>
</dbReference>
<dbReference type="RefSeq" id="XP_013180757.1">
    <property type="nucleotide sequence ID" value="XM_013325303.1"/>
</dbReference>
<evidence type="ECO:0000313" key="6">
    <source>
        <dbReference type="RefSeq" id="XP_013180759.1"/>
    </source>
</evidence>
<dbReference type="RefSeq" id="XP_013180759.1">
    <property type="nucleotide sequence ID" value="XM_013325305.1"/>
</dbReference>
<dbReference type="RefSeq" id="XP_013180760.1">
    <property type="nucleotide sequence ID" value="XM_013325306.1"/>
</dbReference>
<dbReference type="AlphaFoldDB" id="A0AAJ6ZWW8"/>
<comment type="subunit">
    <text evidence="1">Homodimer.</text>
</comment>
<evidence type="ECO:0000313" key="8">
    <source>
        <dbReference type="RefSeq" id="XP_013180761.1"/>
    </source>
</evidence>
<dbReference type="PROSITE" id="PS50404">
    <property type="entry name" value="GST_NTER"/>
    <property type="match status" value="1"/>
</dbReference>
<dbReference type="GO" id="GO:0004364">
    <property type="term" value="F:glutathione transferase activity"/>
    <property type="evidence" value="ECO:0007669"/>
    <property type="project" value="TreeGrafter"/>
</dbReference>
<feature type="domain" description="GST N-terminal" evidence="2">
    <location>
        <begin position="8"/>
        <end position="89"/>
    </location>
</feature>
<proteinExistence type="predicted"/>
<gene>
    <name evidence="4 5 6 7 8" type="primary">LOC106127230</name>
</gene>
<dbReference type="InterPro" id="IPR004045">
    <property type="entry name" value="Glutathione_S-Trfase_N"/>
</dbReference>
<accession>A0AAJ6ZWW8</accession>
<dbReference type="Proteomes" id="UP000694872">
    <property type="component" value="Unplaced"/>
</dbReference>
<dbReference type="SUPFAM" id="SSF52833">
    <property type="entry name" value="Thioredoxin-like"/>
    <property type="match status" value="1"/>
</dbReference>
<dbReference type="SUPFAM" id="SSF47616">
    <property type="entry name" value="GST C-terminal domain-like"/>
    <property type="match status" value="1"/>
</dbReference>
<dbReference type="InterPro" id="IPR040079">
    <property type="entry name" value="Glutathione_S-Trfase"/>
</dbReference>
<name>A0AAJ6ZWW8_PAPXU</name>
<evidence type="ECO:0000313" key="4">
    <source>
        <dbReference type="RefSeq" id="XP_013180757.1"/>
    </source>
</evidence>
<dbReference type="RefSeq" id="XP_013180761.1">
    <property type="nucleotide sequence ID" value="XM_013325307.1"/>
</dbReference>
<dbReference type="SFLD" id="SFLDG00358">
    <property type="entry name" value="Main_(cytGST)"/>
    <property type="match status" value="1"/>
</dbReference>
<dbReference type="RefSeq" id="XP_013180758.1">
    <property type="nucleotide sequence ID" value="XM_013325304.1"/>
</dbReference>
<dbReference type="InterPro" id="IPR036249">
    <property type="entry name" value="Thioredoxin-like_sf"/>
</dbReference>
<evidence type="ECO:0000256" key="1">
    <source>
        <dbReference type="ARBA" id="ARBA00011738"/>
    </source>
</evidence>
<dbReference type="InterPro" id="IPR010987">
    <property type="entry name" value="Glutathione-S-Trfase_C-like"/>
</dbReference>
<dbReference type="PANTHER" id="PTHR43969">
    <property type="entry name" value="GLUTATHIONE S TRANSFERASE D10, ISOFORM A-RELATED"/>
    <property type="match status" value="1"/>
</dbReference>
<feature type="domain" description="GST C-terminal" evidence="3">
    <location>
        <begin position="92"/>
        <end position="223"/>
    </location>
</feature>
<dbReference type="GeneID" id="106127230"/>
<dbReference type="KEGG" id="pxu:106127230"/>
<dbReference type="PROSITE" id="PS50405">
    <property type="entry name" value="GST_CTER"/>
    <property type="match status" value="1"/>
</dbReference>
<dbReference type="Gene3D" id="1.20.1050.10">
    <property type="match status" value="1"/>
</dbReference>
<dbReference type="Pfam" id="PF13417">
    <property type="entry name" value="GST_N_3"/>
    <property type="match status" value="1"/>
</dbReference>
<dbReference type="Gene3D" id="3.40.30.10">
    <property type="entry name" value="Glutaredoxin"/>
    <property type="match status" value="1"/>
</dbReference>
<dbReference type="SFLD" id="SFLDS00019">
    <property type="entry name" value="Glutathione_Transferase_(cytos"/>
    <property type="match status" value="1"/>
</dbReference>
<protein>
    <submittedName>
        <fullName evidence="4 5">Glutathione S-transferase 1-like</fullName>
    </submittedName>
</protein>
<evidence type="ECO:0000313" key="5">
    <source>
        <dbReference type="RefSeq" id="XP_013180758.1"/>
    </source>
</evidence>
<sequence length="223" mass="25622">MTKVSQLPRLILYKADASPPSCAVRMLGHILSIDFHYREPKLLQLEHKTPEFKKINPMGTIPVLQDGDFIVSESHAIMQYLTVAYGGERGAQLYPRALLHQCMYFDAAIMFNTLKSIALPTLLHGMKGTIEKHLQSIEECYSVTEAYLRRAYMIADHLTLADLSLSTTVAASHIIHELDSNRFPRTADWLSRMKQEDFYRQITEPGMALLKKLLYKRWEKNTH</sequence>
<dbReference type="InterPro" id="IPR036282">
    <property type="entry name" value="Glutathione-S-Trfase_C_sf"/>
</dbReference>